<protein>
    <submittedName>
        <fullName evidence="3">Uncharacterized protein</fullName>
    </submittedName>
</protein>
<name>A0A5N4E4J2_CAMDR</name>
<sequence length="108" mass="11658">MKLFRVWVEERSLAVTSANGLHGLASLSPPPVIECRGLRGATEPLHLGSTSSNSSCGSAEYPGEAIPHHPGLPQTLLFWEAHSPIHGHSVGVPRALRIAPDLHWHDHL</sequence>
<organism evidence="3 4">
    <name type="scientific">Camelus dromedarius</name>
    <name type="common">Dromedary</name>
    <name type="synonym">Arabian camel</name>
    <dbReference type="NCBI Taxonomy" id="9838"/>
    <lineage>
        <taxon>Eukaryota</taxon>
        <taxon>Metazoa</taxon>
        <taxon>Chordata</taxon>
        <taxon>Craniata</taxon>
        <taxon>Vertebrata</taxon>
        <taxon>Euteleostomi</taxon>
        <taxon>Mammalia</taxon>
        <taxon>Eutheria</taxon>
        <taxon>Laurasiatheria</taxon>
        <taxon>Artiodactyla</taxon>
        <taxon>Tylopoda</taxon>
        <taxon>Camelidae</taxon>
        <taxon>Camelus</taxon>
    </lineage>
</organism>
<gene>
    <name evidence="3" type="ORF">Cadr_000007210</name>
</gene>
<comment type="caution">
    <text evidence="3">The sequence shown here is derived from an EMBL/GenBank/DDBJ whole genome shotgun (WGS) entry which is preliminary data.</text>
</comment>
<evidence type="ECO:0000313" key="3">
    <source>
        <dbReference type="EMBL" id="KAB1278398.1"/>
    </source>
</evidence>
<accession>A0A5N4E4J2</accession>
<evidence type="ECO:0000256" key="2">
    <source>
        <dbReference type="SAM" id="MobiDB-lite"/>
    </source>
</evidence>
<proteinExistence type="inferred from homology"/>
<dbReference type="InterPro" id="IPR026754">
    <property type="entry name" value="PPDPF"/>
</dbReference>
<feature type="region of interest" description="Disordered" evidence="2">
    <location>
        <begin position="48"/>
        <end position="67"/>
    </location>
</feature>
<comment type="similarity">
    <text evidence="1">Belongs to the PPDPF family.</text>
</comment>
<dbReference type="EMBL" id="JWIN03000005">
    <property type="protein sequence ID" value="KAB1278398.1"/>
    <property type="molecule type" value="Genomic_DNA"/>
</dbReference>
<dbReference type="GO" id="GO:0030154">
    <property type="term" value="P:cell differentiation"/>
    <property type="evidence" value="ECO:0007669"/>
    <property type="project" value="InterPro"/>
</dbReference>
<evidence type="ECO:0000313" key="4">
    <source>
        <dbReference type="Proteomes" id="UP000299084"/>
    </source>
</evidence>
<dbReference type="Proteomes" id="UP000299084">
    <property type="component" value="Unassembled WGS sequence"/>
</dbReference>
<dbReference type="AlphaFoldDB" id="A0A5N4E4J2"/>
<dbReference type="PANTHER" id="PTHR14572">
    <property type="entry name" value="PANCREATIC PROGENITOR CELL DIFFERENTIATION AND PROLIFERATION FACTOR"/>
    <property type="match status" value="1"/>
</dbReference>
<keyword evidence="4" id="KW-1185">Reference proteome</keyword>
<reference evidence="3 4" key="1">
    <citation type="journal article" date="2019" name="Mol. Ecol. Resour.">
        <title>Improving Illumina assemblies with Hi-C and long reads: an example with the North African dromedary.</title>
        <authorList>
            <person name="Elbers J.P."/>
            <person name="Rogers M.F."/>
            <person name="Perelman P.L."/>
            <person name="Proskuryakova A.A."/>
            <person name="Serdyukova N.A."/>
            <person name="Johnson W.E."/>
            <person name="Horin P."/>
            <person name="Corander J."/>
            <person name="Murphy D."/>
            <person name="Burger P.A."/>
        </authorList>
    </citation>
    <scope>NUCLEOTIDE SEQUENCE [LARGE SCALE GENOMIC DNA]</scope>
    <source>
        <strain evidence="3">Drom800</strain>
        <tissue evidence="3">Blood</tissue>
    </source>
</reference>
<evidence type="ECO:0000256" key="1">
    <source>
        <dbReference type="ARBA" id="ARBA00006609"/>
    </source>
</evidence>
<feature type="compositionally biased region" description="Low complexity" evidence="2">
    <location>
        <begin position="49"/>
        <end position="58"/>
    </location>
</feature>
<dbReference type="Pfam" id="PF15060">
    <property type="entry name" value="PPDFL"/>
    <property type="match status" value="1"/>
</dbReference>